<name>F2C834_STRSA</name>
<dbReference type="PATRIC" id="fig|888813.3.peg.1206"/>
<dbReference type="PANTHER" id="PTHR43788:SF8">
    <property type="entry name" value="DNA-BINDING PROTEIN SMUBP-2"/>
    <property type="match status" value="1"/>
</dbReference>
<evidence type="ECO:0000256" key="1">
    <source>
        <dbReference type="ARBA" id="ARBA00007913"/>
    </source>
</evidence>
<evidence type="ECO:0000259" key="8">
    <source>
        <dbReference type="Pfam" id="PF13086"/>
    </source>
</evidence>
<keyword evidence="3" id="KW-0378">Hydrolase</keyword>
<dbReference type="PANTHER" id="PTHR43788">
    <property type="entry name" value="DNA2/NAM7 HELICASE FAMILY MEMBER"/>
    <property type="match status" value="1"/>
</dbReference>
<organism evidence="10 11">
    <name type="scientific">Streptococcus sanguinis SK330</name>
    <dbReference type="NCBI Taxonomy" id="888813"/>
    <lineage>
        <taxon>Bacteria</taxon>
        <taxon>Bacillati</taxon>
        <taxon>Bacillota</taxon>
        <taxon>Bacilli</taxon>
        <taxon>Lactobacillales</taxon>
        <taxon>Streptococcaceae</taxon>
        <taxon>Streptococcus</taxon>
    </lineage>
</organism>
<dbReference type="InterPro" id="IPR024402">
    <property type="entry name" value="DUF2726"/>
</dbReference>
<dbReference type="Pfam" id="PF10881">
    <property type="entry name" value="DUF2726"/>
    <property type="match status" value="1"/>
</dbReference>
<dbReference type="InterPro" id="IPR041679">
    <property type="entry name" value="DNA2/NAM7-like_C"/>
</dbReference>
<dbReference type="SUPFAM" id="SSF52540">
    <property type="entry name" value="P-loop containing nucleoside triphosphate hydrolases"/>
    <property type="match status" value="1"/>
</dbReference>
<dbReference type="HOGENOM" id="CLU_011256_0_0_9"/>
<dbReference type="Gene3D" id="3.40.960.10">
    <property type="entry name" value="VSR Endonuclease"/>
    <property type="match status" value="1"/>
</dbReference>
<dbReference type="GO" id="GO:0043139">
    <property type="term" value="F:5'-3' DNA helicase activity"/>
    <property type="evidence" value="ECO:0007669"/>
    <property type="project" value="TreeGrafter"/>
</dbReference>
<dbReference type="CDD" id="cd18808">
    <property type="entry name" value="SF1_C_Upf1"/>
    <property type="match status" value="1"/>
</dbReference>
<keyword evidence="6" id="KW-0175">Coiled coil</keyword>
<proteinExistence type="inferred from homology"/>
<evidence type="ECO:0000259" key="9">
    <source>
        <dbReference type="Pfam" id="PF13087"/>
    </source>
</evidence>
<dbReference type="AlphaFoldDB" id="F2C834"/>
<dbReference type="InterPro" id="IPR047187">
    <property type="entry name" value="SF1_C_Upf1"/>
</dbReference>
<comment type="caution">
    <text evidence="10">The sequence shown here is derived from an EMBL/GenBank/DDBJ whole genome shotgun (WGS) entry which is preliminary data.</text>
</comment>
<dbReference type="Gene3D" id="3.40.50.300">
    <property type="entry name" value="P-loop containing nucleotide triphosphate hydrolases"/>
    <property type="match status" value="2"/>
</dbReference>
<dbReference type="Proteomes" id="UP000005955">
    <property type="component" value="Unassembled WGS sequence"/>
</dbReference>
<evidence type="ECO:0000259" key="7">
    <source>
        <dbReference type="Pfam" id="PF10881"/>
    </source>
</evidence>
<dbReference type="InterPro" id="IPR050534">
    <property type="entry name" value="Coronavir_polyprotein_1ab"/>
</dbReference>
<feature type="domain" description="DNA2/NAM7 helicase helicase" evidence="8">
    <location>
        <begin position="188"/>
        <end position="537"/>
    </location>
</feature>
<evidence type="ECO:0000313" key="10">
    <source>
        <dbReference type="EMBL" id="EGF14575.1"/>
    </source>
</evidence>
<reference evidence="10 11" key="1">
    <citation type="submission" date="2011-02" db="EMBL/GenBank/DDBJ databases">
        <authorList>
            <person name="Muzny D."/>
            <person name="Qin X."/>
            <person name="Deng J."/>
            <person name="Jiang H."/>
            <person name="Liu Y."/>
            <person name="Qu J."/>
            <person name="Song X.-Z."/>
            <person name="Zhang L."/>
            <person name="Thornton R."/>
            <person name="Coyle M."/>
            <person name="Francisco L."/>
            <person name="Jackson L."/>
            <person name="Javaid M."/>
            <person name="Korchina V."/>
            <person name="Kovar C."/>
            <person name="Mata R."/>
            <person name="Mathew T."/>
            <person name="Ngo R."/>
            <person name="Nguyen L."/>
            <person name="Nguyen N."/>
            <person name="Okwuonu G."/>
            <person name="Ongeri F."/>
            <person name="Pham C."/>
            <person name="Simmons D."/>
            <person name="Wilczek-Boney K."/>
            <person name="Hale W."/>
            <person name="Jakkamsetti A."/>
            <person name="Pham P."/>
            <person name="Ruth R."/>
            <person name="San Lucas F."/>
            <person name="Warren J."/>
            <person name="Zhang J."/>
            <person name="Zhao Z."/>
            <person name="Zhou C."/>
            <person name="Zhu D."/>
            <person name="Lee S."/>
            <person name="Bess C."/>
            <person name="Blankenburg K."/>
            <person name="Forbes L."/>
            <person name="Fu Q."/>
            <person name="Gubbala S."/>
            <person name="Hirani K."/>
            <person name="Jayaseelan J.C."/>
            <person name="Lara F."/>
            <person name="Munidasa M."/>
            <person name="Palculict T."/>
            <person name="Patil S."/>
            <person name="Pu L.-L."/>
            <person name="Saada N."/>
            <person name="Tang L."/>
            <person name="Weissenberger G."/>
            <person name="Zhu Y."/>
            <person name="Hemphill L."/>
            <person name="Shang Y."/>
            <person name="Youmans B."/>
            <person name="Ayvaz T."/>
            <person name="Ross M."/>
            <person name="Santibanez J."/>
            <person name="Aqrawi P."/>
            <person name="Gross S."/>
            <person name="Joshi V."/>
            <person name="Fowler G."/>
            <person name="Nazareth L."/>
            <person name="Reid J."/>
            <person name="Worley K."/>
            <person name="Petrosino J."/>
            <person name="Highlander S."/>
            <person name="Gibbs R."/>
        </authorList>
    </citation>
    <scope>NUCLEOTIDE SEQUENCE [LARGE SCALE GENOMIC DNA]</scope>
    <source>
        <strain evidence="10 11">SK330</strain>
    </source>
</reference>
<comment type="similarity">
    <text evidence="1">Belongs to the DNA2/NAM7 helicase family.</text>
</comment>
<gene>
    <name evidence="10" type="ORF">HMPREF9386_1229</name>
</gene>
<evidence type="ECO:0000256" key="5">
    <source>
        <dbReference type="ARBA" id="ARBA00022840"/>
    </source>
</evidence>
<dbReference type="EMBL" id="AFBD01000004">
    <property type="protein sequence ID" value="EGF14575.1"/>
    <property type="molecule type" value="Genomic_DNA"/>
</dbReference>
<dbReference type="InterPro" id="IPR041677">
    <property type="entry name" value="DNA2/NAM7_AAA_11"/>
</dbReference>
<dbReference type="CDD" id="cd17934">
    <property type="entry name" value="DEXXQc_Upf1-like"/>
    <property type="match status" value="1"/>
</dbReference>
<keyword evidence="2" id="KW-0547">Nucleotide-binding</keyword>
<evidence type="ECO:0000256" key="2">
    <source>
        <dbReference type="ARBA" id="ARBA00022741"/>
    </source>
</evidence>
<dbReference type="GO" id="GO:0005524">
    <property type="term" value="F:ATP binding"/>
    <property type="evidence" value="ECO:0007669"/>
    <property type="project" value="UniProtKB-KW"/>
</dbReference>
<protein>
    <submittedName>
        <fullName evidence="10">DNA helicase</fullName>
    </submittedName>
</protein>
<dbReference type="Pfam" id="PF13086">
    <property type="entry name" value="AAA_11"/>
    <property type="match status" value="1"/>
</dbReference>
<feature type="domain" description="DUF2726" evidence="7">
    <location>
        <begin position="782"/>
        <end position="900"/>
    </location>
</feature>
<dbReference type="Pfam" id="PF13087">
    <property type="entry name" value="AAA_12"/>
    <property type="match status" value="1"/>
</dbReference>
<dbReference type="InterPro" id="IPR027417">
    <property type="entry name" value="P-loop_NTPase"/>
</dbReference>
<evidence type="ECO:0000256" key="3">
    <source>
        <dbReference type="ARBA" id="ARBA00022801"/>
    </source>
</evidence>
<keyword evidence="4 10" id="KW-0347">Helicase</keyword>
<keyword evidence="5" id="KW-0067">ATP-binding</keyword>
<feature type="coiled-coil region" evidence="6">
    <location>
        <begin position="400"/>
        <end position="427"/>
    </location>
</feature>
<evidence type="ECO:0000313" key="11">
    <source>
        <dbReference type="Proteomes" id="UP000005955"/>
    </source>
</evidence>
<sequence>MNLENKQTLIFIKQKNRTDDVLSIKPGIEGKIKVRYTNNKEYSYNKEDVEEYQFLEKLPVENYQFSRSGCGAYNNVISVEKYSYLEKNKIKVCFEHGKNVILNQENLKIEQSALFEKEANDVFEYLKKLANLNNIKSDDGSSLLGKNYERVTFVSQQSVLHRFLSASSTKSESESKSDDQNLIFPFGCNNSQLIATEKALKNQISFIEGPPGTGKTQTILNILSNIIYRNQTALVVSNNNSAIANIKEKLSQPEIALDFLTATLGSKKNKEKFLKNQSSHYPNYLPDILENKERNLKFELVKKAFSLKEEIANIKSQISFIEIEYQHFQDYMSDKDLFEVDLSKLSPKVLLDLLLEYEKIFEQNRKIGFIFKIKSIFKYKIRNFSFYKQNPDFLAATIQKKFYETELEKLNKKLSKLENDYKTNLGDEYIANMIEYSKSILKSALLEKYIPGAPRKVNNTDNSAKNRLNFSKKILKDYPIILSTTFSARNCVADSMLYDYLIIDEASQVDIATGALALSCAKNVVIVGDLKQLPNIVTREAKEKSECLRKDLKIKPIYSFKKSLLEVMVELFPEEPATLLKEHYRCHPKIIQFCNQKFYNGKLCIMTKDHGEKDVLIAYKSVAGNHARQHSNQREIDIIKKEVIDYYLLDNNTTGIIAPYRNQIELSQNQLEEYISETVHKFQGRECETIILSTVDNQITHFTDDPHLLNVAVSRAKNRLILVTSGNKQKSNMNITDLIDYIAYQNCDIKDSMVRSVFDYLYKQYEERRLNYFKNRSKHSKYDSENLMFELLKEILTSYSELDFITQYRLKHLIKDFSLLSSDEAKFVNQSRTSVDFLIFNKVTKVPVLAIEVDGVKYHNNPDQMKRDSMKNNIFKNYQLPLLRLATNGSGEEEKIRIALADYKSTDEIIQSKDMINNI</sequence>
<dbReference type="GO" id="GO:0016787">
    <property type="term" value="F:hydrolase activity"/>
    <property type="evidence" value="ECO:0007669"/>
    <property type="project" value="UniProtKB-KW"/>
</dbReference>
<accession>F2C834</accession>
<evidence type="ECO:0000256" key="4">
    <source>
        <dbReference type="ARBA" id="ARBA00022806"/>
    </source>
</evidence>
<feature type="domain" description="DNA2/NAM7 helicase-like C-terminal" evidence="9">
    <location>
        <begin position="561"/>
        <end position="725"/>
    </location>
</feature>
<evidence type="ECO:0000256" key="6">
    <source>
        <dbReference type="SAM" id="Coils"/>
    </source>
</evidence>